<evidence type="ECO:0000256" key="2">
    <source>
        <dbReference type="SAM" id="MobiDB-lite"/>
    </source>
</evidence>
<reference evidence="4 5" key="1">
    <citation type="submission" date="2024-06" db="EMBL/GenBank/DDBJ databases">
        <title>The Natural Products Discovery Center: Release of the First 8490 Sequenced Strains for Exploring Actinobacteria Biosynthetic Diversity.</title>
        <authorList>
            <person name="Kalkreuter E."/>
            <person name="Kautsar S.A."/>
            <person name="Yang D."/>
            <person name="Bader C.D."/>
            <person name="Teijaro C.N."/>
            <person name="Fluegel L."/>
            <person name="Davis C.M."/>
            <person name="Simpson J.R."/>
            <person name="Lauterbach L."/>
            <person name="Steele A.D."/>
            <person name="Gui C."/>
            <person name="Meng S."/>
            <person name="Li G."/>
            <person name="Viehrig K."/>
            <person name="Ye F."/>
            <person name="Su P."/>
            <person name="Kiefer A.F."/>
            <person name="Nichols A."/>
            <person name="Cepeda A.J."/>
            <person name="Yan W."/>
            <person name="Fan B."/>
            <person name="Jiang Y."/>
            <person name="Adhikari A."/>
            <person name="Zheng C.-J."/>
            <person name="Schuster L."/>
            <person name="Cowan T.M."/>
            <person name="Smanski M.J."/>
            <person name="Chevrette M.G."/>
            <person name="De Carvalho L.P.S."/>
            <person name="Shen B."/>
        </authorList>
    </citation>
    <scope>NUCLEOTIDE SEQUENCE [LARGE SCALE GENOMIC DNA]</scope>
    <source>
        <strain evidence="4 5">NPDC006337</strain>
    </source>
</reference>
<dbReference type="InterPro" id="IPR006015">
    <property type="entry name" value="Universal_stress_UspA"/>
</dbReference>
<dbReference type="InterPro" id="IPR014729">
    <property type="entry name" value="Rossmann-like_a/b/a_fold"/>
</dbReference>
<dbReference type="Proteomes" id="UP001550378">
    <property type="component" value="Unassembled WGS sequence"/>
</dbReference>
<name>A0ABV2WE17_9ACTN</name>
<accession>A0ABV2WE17</accession>
<sequence length="309" mass="32776">MSSTVTVGLDGSRESLAAVDWAAEEALRREVPLRLLQAWCGDGDPRTLLVDPVVARGWGERTLGTAERRLRRRHPALEVETEWTSGDPVEELCAAGDEGELLVLGSRGLGGLAGFLAGSVSLAVLARARRPVVLVRPQHRPAAAGPDDRDDRDDRDSRDGQAGPAVPTGEVVVGLDVARPGDEVLAFGFAAADRYGCGLRVLHSWAVPAICGPDMGGALPLLMTEVAQDARRALDEALAPWTDKYPGVPVARECHQGRPAQDLASAAREARLVVVGRRNRRGRIGTHIGAVTHAVIHHSAAPVAVVPHD</sequence>
<protein>
    <submittedName>
        <fullName evidence="4">Universal stress protein</fullName>
    </submittedName>
</protein>
<evidence type="ECO:0000313" key="4">
    <source>
        <dbReference type="EMBL" id="MEU0711603.1"/>
    </source>
</evidence>
<comment type="similarity">
    <text evidence="1">Belongs to the universal stress protein A family.</text>
</comment>
<dbReference type="Gene3D" id="3.40.50.620">
    <property type="entry name" value="HUPs"/>
    <property type="match status" value="2"/>
</dbReference>
<feature type="domain" description="UspA" evidence="3">
    <location>
        <begin position="1"/>
        <end position="136"/>
    </location>
</feature>
<gene>
    <name evidence="4" type="ORF">ABZ508_30010</name>
</gene>
<feature type="domain" description="UspA" evidence="3">
    <location>
        <begin position="171"/>
        <end position="307"/>
    </location>
</feature>
<evidence type="ECO:0000259" key="3">
    <source>
        <dbReference type="Pfam" id="PF00582"/>
    </source>
</evidence>
<dbReference type="PANTHER" id="PTHR46268:SF6">
    <property type="entry name" value="UNIVERSAL STRESS PROTEIN UP12"/>
    <property type="match status" value="1"/>
</dbReference>
<proteinExistence type="inferred from homology"/>
<comment type="caution">
    <text evidence="4">The sequence shown here is derived from an EMBL/GenBank/DDBJ whole genome shotgun (WGS) entry which is preliminary data.</text>
</comment>
<dbReference type="InterPro" id="IPR006016">
    <property type="entry name" value="UspA"/>
</dbReference>
<dbReference type="Pfam" id="PF00582">
    <property type="entry name" value="Usp"/>
    <property type="match status" value="2"/>
</dbReference>
<evidence type="ECO:0000313" key="5">
    <source>
        <dbReference type="Proteomes" id="UP001550378"/>
    </source>
</evidence>
<evidence type="ECO:0000256" key="1">
    <source>
        <dbReference type="ARBA" id="ARBA00008791"/>
    </source>
</evidence>
<dbReference type="PRINTS" id="PR01438">
    <property type="entry name" value="UNVRSLSTRESS"/>
</dbReference>
<feature type="region of interest" description="Disordered" evidence="2">
    <location>
        <begin position="136"/>
        <end position="167"/>
    </location>
</feature>
<dbReference type="PANTHER" id="PTHR46268">
    <property type="entry name" value="STRESS RESPONSE PROTEIN NHAX"/>
    <property type="match status" value="1"/>
</dbReference>
<feature type="compositionally biased region" description="Basic and acidic residues" evidence="2">
    <location>
        <begin position="146"/>
        <end position="159"/>
    </location>
</feature>
<dbReference type="SUPFAM" id="SSF52402">
    <property type="entry name" value="Adenine nucleotide alpha hydrolases-like"/>
    <property type="match status" value="2"/>
</dbReference>
<dbReference type="EMBL" id="JBEXZR010000038">
    <property type="protein sequence ID" value="MEU0711603.1"/>
    <property type="molecule type" value="Genomic_DNA"/>
</dbReference>
<keyword evidence="5" id="KW-1185">Reference proteome</keyword>
<dbReference type="RefSeq" id="WP_359658531.1">
    <property type="nucleotide sequence ID" value="NZ_JBEXZP010000349.1"/>
</dbReference>
<organism evidence="4 5">
    <name type="scientific">Streptomyces lavendulocolor</name>
    <dbReference type="NCBI Taxonomy" id="67316"/>
    <lineage>
        <taxon>Bacteria</taxon>
        <taxon>Bacillati</taxon>
        <taxon>Actinomycetota</taxon>
        <taxon>Actinomycetes</taxon>
        <taxon>Kitasatosporales</taxon>
        <taxon>Streptomycetaceae</taxon>
        <taxon>Streptomyces</taxon>
    </lineage>
</organism>